<gene>
    <name evidence="4" type="ORF">HANVADRAFT_19521</name>
</gene>
<dbReference type="OrthoDB" id="3366546at2759"/>
<dbReference type="AlphaFoldDB" id="A0A1B7T969"/>
<protein>
    <recommendedName>
        <fullName evidence="2">Protein PXR1</fullName>
    </recommendedName>
    <alternativeName>
        <fullName evidence="1">Protein pxr1</fullName>
    </alternativeName>
</protein>
<dbReference type="InterPro" id="IPR050656">
    <property type="entry name" value="PINX1"/>
</dbReference>
<feature type="non-terminal residue" evidence="4">
    <location>
        <position position="111"/>
    </location>
</feature>
<evidence type="ECO:0000256" key="2">
    <source>
        <dbReference type="ARBA" id="ARBA00040376"/>
    </source>
</evidence>
<dbReference type="GO" id="GO:0003676">
    <property type="term" value="F:nucleic acid binding"/>
    <property type="evidence" value="ECO:0007669"/>
    <property type="project" value="InterPro"/>
</dbReference>
<evidence type="ECO:0000313" key="5">
    <source>
        <dbReference type="Proteomes" id="UP000092321"/>
    </source>
</evidence>
<accession>A0A1B7T969</accession>
<dbReference type="PANTHER" id="PTHR23149:SF26">
    <property type="entry name" value="PROTEIN TMA23"/>
    <property type="match status" value="1"/>
</dbReference>
<evidence type="ECO:0000313" key="4">
    <source>
        <dbReference type="EMBL" id="OBA25274.1"/>
    </source>
</evidence>
<organism evidence="4 5">
    <name type="scientific">Hanseniaspora valbyensis NRRL Y-1626</name>
    <dbReference type="NCBI Taxonomy" id="766949"/>
    <lineage>
        <taxon>Eukaryota</taxon>
        <taxon>Fungi</taxon>
        <taxon>Dikarya</taxon>
        <taxon>Ascomycota</taxon>
        <taxon>Saccharomycotina</taxon>
        <taxon>Saccharomycetes</taxon>
        <taxon>Saccharomycodales</taxon>
        <taxon>Saccharomycodaceae</taxon>
        <taxon>Hanseniaspora</taxon>
    </lineage>
</organism>
<dbReference type="Proteomes" id="UP000092321">
    <property type="component" value="Unassembled WGS sequence"/>
</dbReference>
<proteinExistence type="predicted"/>
<evidence type="ECO:0000256" key="1">
    <source>
        <dbReference type="ARBA" id="ARBA00040137"/>
    </source>
</evidence>
<name>A0A1B7T969_9ASCO</name>
<dbReference type="PANTHER" id="PTHR23149">
    <property type="entry name" value="G PATCH DOMAIN CONTAINING PROTEIN"/>
    <property type="match status" value="1"/>
</dbReference>
<dbReference type="PROSITE" id="PS50174">
    <property type="entry name" value="G_PATCH"/>
    <property type="match status" value="1"/>
</dbReference>
<comment type="caution">
    <text evidence="4">The sequence shown here is derived from an EMBL/GenBank/DDBJ whole genome shotgun (WGS) entry which is preliminary data.</text>
</comment>
<evidence type="ECO:0000259" key="3">
    <source>
        <dbReference type="PROSITE" id="PS50174"/>
    </source>
</evidence>
<dbReference type="EMBL" id="LXPE01000164">
    <property type="protein sequence ID" value="OBA25274.1"/>
    <property type="molecule type" value="Genomic_DNA"/>
</dbReference>
<sequence>MQSEKYLSSYGWKGHGNPLSENGLVHPILIKHKKDRKGIGLVNNLDQKDKWWETMFDNNLKNLNTELDNKTGDIVMKKLQKDEEVFKDVKKSTSPLYTSMFVKGKGLSGTI</sequence>
<feature type="domain" description="G-patch" evidence="3">
    <location>
        <begin position="1"/>
        <end position="44"/>
    </location>
</feature>
<dbReference type="InterPro" id="IPR000467">
    <property type="entry name" value="G_patch_dom"/>
</dbReference>
<keyword evidence="5" id="KW-1185">Reference proteome</keyword>
<reference evidence="5" key="1">
    <citation type="journal article" date="2016" name="Proc. Natl. Acad. Sci. U.S.A.">
        <title>Comparative genomics of biotechnologically important yeasts.</title>
        <authorList>
            <person name="Riley R."/>
            <person name="Haridas S."/>
            <person name="Wolfe K.H."/>
            <person name="Lopes M.R."/>
            <person name="Hittinger C.T."/>
            <person name="Goeker M."/>
            <person name="Salamov A.A."/>
            <person name="Wisecaver J.H."/>
            <person name="Long T.M."/>
            <person name="Calvey C.H."/>
            <person name="Aerts A.L."/>
            <person name="Barry K.W."/>
            <person name="Choi C."/>
            <person name="Clum A."/>
            <person name="Coughlan A.Y."/>
            <person name="Deshpande S."/>
            <person name="Douglass A.P."/>
            <person name="Hanson S.J."/>
            <person name="Klenk H.-P."/>
            <person name="LaButti K.M."/>
            <person name="Lapidus A."/>
            <person name="Lindquist E.A."/>
            <person name="Lipzen A.M."/>
            <person name="Meier-Kolthoff J.P."/>
            <person name="Ohm R.A."/>
            <person name="Otillar R.P."/>
            <person name="Pangilinan J.L."/>
            <person name="Peng Y."/>
            <person name="Rokas A."/>
            <person name="Rosa C.A."/>
            <person name="Scheuner C."/>
            <person name="Sibirny A.A."/>
            <person name="Slot J.C."/>
            <person name="Stielow J.B."/>
            <person name="Sun H."/>
            <person name="Kurtzman C.P."/>
            <person name="Blackwell M."/>
            <person name="Grigoriev I.V."/>
            <person name="Jeffries T.W."/>
        </authorList>
    </citation>
    <scope>NUCLEOTIDE SEQUENCE [LARGE SCALE GENOMIC DNA]</scope>
    <source>
        <strain evidence="5">NRRL Y-1626</strain>
    </source>
</reference>